<proteinExistence type="predicted"/>
<feature type="transmembrane region" description="Helical" evidence="2">
    <location>
        <begin position="43"/>
        <end position="66"/>
    </location>
</feature>
<keyword evidence="2" id="KW-0472">Membrane</keyword>
<evidence type="ECO:0000313" key="3">
    <source>
        <dbReference type="EMBL" id="ULN52544.1"/>
    </source>
</evidence>
<feature type="region of interest" description="Disordered" evidence="1">
    <location>
        <begin position="69"/>
        <end position="178"/>
    </location>
</feature>
<keyword evidence="2" id="KW-0812">Transmembrane</keyword>
<keyword evidence="2" id="KW-1133">Transmembrane helix</keyword>
<evidence type="ECO:0000313" key="4">
    <source>
        <dbReference type="Proteomes" id="UP001055200"/>
    </source>
</evidence>
<dbReference type="RefSeq" id="WP_240170816.1">
    <property type="nucleotide sequence ID" value="NZ_CP092365.1"/>
</dbReference>
<name>A0ABY3TXU4_9MYCO</name>
<gene>
    <name evidence="3" type="ORF">MIU77_17170</name>
</gene>
<protein>
    <submittedName>
        <fullName evidence="3">Uncharacterized protein</fullName>
    </submittedName>
</protein>
<feature type="compositionally biased region" description="Pro residues" evidence="1">
    <location>
        <begin position="159"/>
        <end position="178"/>
    </location>
</feature>
<dbReference type="EMBL" id="CP092365">
    <property type="protein sequence ID" value="ULN52544.1"/>
    <property type="molecule type" value="Genomic_DNA"/>
</dbReference>
<keyword evidence="4" id="KW-1185">Reference proteome</keyword>
<organism evidence="3 4">
    <name type="scientific">Mycolicibacillus parakoreensis</name>
    <dbReference type="NCBI Taxonomy" id="1069221"/>
    <lineage>
        <taxon>Bacteria</taxon>
        <taxon>Bacillati</taxon>
        <taxon>Actinomycetota</taxon>
        <taxon>Actinomycetes</taxon>
        <taxon>Mycobacteriales</taxon>
        <taxon>Mycobacteriaceae</taxon>
        <taxon>Mycolicibacillus</taxon>
    </lineage>
</organism>
<accession>A0ABY3TXU4</accession>
<reference evidence="3" key="1">
    <citation type="submission" date="2022-08" db="EMBL/GenBank/DDBJ databases">
        <title>Complete genome sequence of 14 non-tuberculosis mycobacteria type-strains.</title>
        <authorList>
            <person name="Igarashi Y."/>
            <person name="Osugi A."/>
            <person name="Mitarai S."/>
        </authorList>
    </citation>
    <scope>NUCLEOTIDE SEQUENCE</scope>
    <source>
        <strain evidence="3">DSM 45575</strain>
    </source>
</reference>
<dbReference type="Proteomes" id="UP001055200">
    <property type="component" value="Chromosome"/>
</dbReference>
<evidence type="ECO:0000256" key="1">
    <source>
        <dbReference type="SAM" id="MobiDB-lite"/>
    </source>
</evidence>
<sequence length="178" mass="17839">MGRHGTPQDPGDEPTEYINVGDYGTAGPSEPPASPWYLKPAALIVWGLLVSLLIGVIVYGVVVLVTSRSGVSGPTRDTTTTSVPAIAPVTPTPPTTTVRTPSTTTSTPAETTTTTTTTATTATSETTTATTATTASTPETESTPVEEPGAGSESEEFPAGPPPGPVEEPAPPAAPPGA</sequence>
<feature type="compositionally biased region" description="Low complexity" evidence="1">
    <location>
        <begin position="78"/>
        <end position="152"/>
    </location>
</feature>
<evidence type="ECO:0000256" key="2">
    <source>
        <dbReference type="SAM" id="Phobius"/>
    </source>
</evidence>